<evidence type="ECO:0000259" key="7">
    <source>
        <dbReference type="PROSITE" id="PS50255"/>
    </source>
</evidence>
<dbReference type="PANTHER" id="PTHR19359">
    <property type="entry name" value="CYTOCHROME B5"/>
    <property type="match status" value="1"/>
</dbReference>
<dbReference type="SUPFAM" id="SSF55856">
    <property type="entry name" value="Cytochrome b5-like heme/steroid binding domain"/>
    <property type="match status" value="1"/>
</dbReference>
<accession>A0A1E4TMN2</accession>
<evidence type="ECO:0000313" key="8">
    <source>
        <dbReference type="EMBL" id="ODV93004.1"/>
    </source>
</evidence>
<evidence type="ECO:0000256" key="5">
    <source>
        <dbReference type="SAM" id="MobiDB-lite"/>
    </source>
</evidence>
<feature type="region of interest" description="Disordered" evidence="5">
    <location>
        <begin position="58"/>
        <end position="94"/>
    </location>
</feature>
<dbReference type="EMBL" id="KV454124">
    <property type="protein sequence ID" value="ODV93004.1"/>
    <property type="molecule type" value="Genomic_DNA"/>
</dbReference>
<keyword evidence="1" id="KW-0349">Heme</keyword>
<evidence type="ECO:0000256" key="6">
    <source>
        <dbReference type="SAM" id="Phobius"/>
    </source>
</evidence>
<dbReference type="STRING" id="669874.A0A1E4TMN2"/>
<comment type="similarity">
    <text evidence="4">Belongs to the cytochrome b5 family.</text>
</comment>
<organism evidence="8 9">
    <name type="scientific">Pachysolen tannophilus NRRL Y-2460</name>
    <dbReference type="NCBI Taxonomy" id="669874"/>
    <lineage>
        <taxon>Eukaryota</taxon>
        <taxon>Fungi</taxon>
        <taxon>Dikarya</taxon>
        <taxon>Ascomycota</taxon>
        <taxon>Saccharomycotina</taxon>
        <taxon>Pichiomycetes</taxon>
        <taxon>Pachysolenaceae</taxon>
        <taxon>Pachysolen</taxon>
    </lineage>
</organism>
<dbReference type="InterPro" id="IPR036400">
    <property type="entry name" value="Cyt_B5-like_heme/steroid_sf"/>
</dbReference>
<evidence type="ECO:0000256" key="3">
    <source>
        <dbReference type="ARBA" id="ARBA00023004"/>
    </source>
</evidence>
<name>A0A1E4TMN2_PACTA</name>
<keyword evidence="9" id="KW-1185">Reference proteome</keyword>
<keyword evidence="3" id="KW-0408">Iron</keyword>
<feature type="transmembrane region" description="Helical" evidence="6">
    <location>
        <begin position="132"/>
        <end position="151"/>
    </location>
</feature>
<sequence length="158" mass="18025">GGAEVLFDCAGIDATSSFEDVGHSNDALDMLKGCLLGELTDEHKEFLDNINNNLLLRESQRPSSSSSSSISGKKKKKNSNLKNSIKNNYNTNIDSDNELANEHHEKNFIYDSRFTRHSEHHYNMIERLIDKFPLSILFCIAVLALMSYLYLQSMKWNY</sequence>
<dbReference type="Pfam" id="PF00173">
    <property type="entry name" value="Cyt-b5"/>
    <property type="match status" value="1"/>
</dbReference>
<dbReference type="Gene3D" id="3.10.120.10">
    <property type="entry name" value="Cytochrome b5-like heme/steroid binding domain"/>
    <property type="match status" value="1"/>
</dbReference>
<evidence type="ECO:0000256" key="2">
    <source>
        <dbReference type="ARBA" id="ARBA00022723"/>
    </source>
</evidence>
<dbReference type="GO" id="GO:0020037">
    <property type="term" value="F:heme binding"/>
    <property type="evidence" value="ECO:0007669"/>
    <property type="project" value="TreeGrafter"/>
</dbReference>
<keyword evidence="6" id="KW-0472">Membrane</keyword>
<dbReference type="GO" id="GO:0016020">
    <property type="term" value="C:membrane"/>
    <property type="evidence" value="ECO:0007669"/>
    <property type="project" value="TreeGrafter"/>
</dbReference>
<feature type="domain" description="Cytochrome b5 heme-binding" evidence="7">
    <location>
        <begin position="1"/>
        <end position="40"/>
    </location>
</feature>
<proteinExistence type="inferred from homology"/>
<dbReference type="PROSITE" id="PS50255">
    <property type="entry name" value="CYTOCHROME_B5_2"/>
    <property type="match status" value="1"/>
</dbReference>
<evidence type="ECO:0000256" key="4">
    <source>
        <dbReference type="ARBA" id="ARBA00038168"/>
    </source>
</evidence>
<feature type="compositionally biased region" description="Low complexity" evidence="5">
    <location>
        <begin position="80"/>
        <end position="93"/>
    </location>
</feature>
<dbReference type="Proteomes" id="UP000094236">
    <property type="component" value="Unassembled WGS sequence"/>
</dbReference>
<protein>
    <recommendedName>
        <fullName evidence="7">Cytochrome b5 heme-binding domain-containing protein</fullName>
    </recommendedName>
</protein>
<dbReference type="InterPro" id="IPR001199">
    <property type="entry name" value="Cyt_B5-like_heme/steroid-bd"/>
</dbReference>
<keyword evidence="6" id="KW-0812">Transmembrane</keyword>
<dbReference type="InterPro" id="IPR050668">
    <property type="entry name" value="Cytochrome_b5"/>
</dbReference>
<gene>
    <name evidence="8" type="ORF">PACTADRAFT_5467</name>
</gene>
<reference evidence="9" key="1">
    <citation type="submission" date="2016-05" db="EMBL/GenBank/DDBJ databases">
        <title>Comparative genomics of biotechnologically important yeasts.</title>
        <authorList>
            <consortium name="DOE Joint Genome Institute"/>
            <person name="Riley R."/>
            <person name="Haridas S."/>
            <person name="Wolfe K.H."/>
            <person name="Lopes M.R."/>
            <person name="Hittinger C.T."/>
            <person name="Goker M."/>
            <person name="Salamov A."/>
            <person name="Wisecaver J."/>
            <person name="Long T.M."/>
            <person name="Aerts A.L."/>
            <person name="Barry K."/>
            <person name="Choi C."/>
            <person name="Clum A."/>
            <person name="Coughlan A.Y."/>
            <person name="Deshpande S."/>
            <person name="Douglass A.P."/>
            <person name="Hanson S.J."/>
            <person name="Klenk H.-P."/>
            <person name="Labutti K."/>
            <person name="Lapidus A."/>
            <person name="Lindquist E."/>
            <person name="Lipzen A."/>
            <person name="Meier-Kolthoff J.P."/>
            <person name="Ohm R.A."/>
            <person name="Otillar R.P."/>
            <person name="Pangilinan J."/>
            <person name="Peng Y."/>
            <person name="Rokas A."/>
            <person name="Rosa C.A."/>
            <person name="Scheuner C."/>
            <person name="Sibirny A.A."/>
            <person name="Slot J.C."/>
            <person name="Stielow J.B."/>
            <person name="Sun H."/>
            <person name="Kurtzman C.P."/>
            <person name="Blackwell M."/>
            <person name="Grigoriev I.V."/>
            <person name="Jeffries T.W."/>
        </authorList>
    </citation>
    <scope>NUCLEOTIDE SEQUENCE [LARGE SCALE GENOMIC DNA]</scope>
    <source>
        <strain evidence="9">NRRL Y-2460</strain>
    </source>
</reference>
<dbReference type="OrthoDB" id="3997666at2759"/>
<keyword evidence="2" id="KW-0479">Metal-binding</keyword>
<evidence type="ECO:0000256" key="1">
    <source>
        <dbReference type="ARBA" id="ARBA00022617"/>
    </source>
</evidence>
<dbReference type="GO" id="GO:0046872">
    <property type="term" value="F:metal ion binding"/>
    <property type="evidence" value="ECO:0007669"/>
    <property type="project" value="UniProtKB-KW"/>
</dbReference>
<feature type="non-terminal residue" evidence="8">
    <location>
        <position position="1"/>
    </location>
</feature>
<evidence type="ECO:0000313" key="9">
    <source>
        <dbReference type="Proteomes" id="UP000094236"/>
    </source>
</evidence>
<keyword evidence="6" id="KW-1133">Transmembrane helix</keyword>
<dbReference type="AlphaFoldDB" id="A0A1E4TMN2"/>